<dbReference type="GO" id="GO:0003723">
    <property type="term" value="F:RNA binding"/>
    <property type="evidence" value="ECO:0007669"/>
    <property type="project" value="UniProtKB-UniRule"/>
</dbReference>
<keyword evidence="1" id="KW-0694">RNA-binding</keyword>
<dbReference type="Gene3D" id="3.30.1370.10">
    <property type="entry name" value="K Homology domain, type 1"/>
    <property type="match status" value="2"/>
</dbReference>
<dbReference type="AlphaFoldDB" id="A0A1X2ICG8"/>
<evidence type="ECO:0000256" key="1">
    <source>
        <dbReference type="PROSITE-ProRule" id="PRU00117"/>
    </source>
</evidence>
<dbReference type="SMART" id="SM00322">
    <property type="entry name" value="KH"/>
    <property type="match status" value="1"/>
</dbReference>
<organism evidence="4 5">
    <name type="scientific">Absidia repens</name>
    <dbReference type="NCBI Taxonomy" id="90262"/>
    <lineage>
        <taxon>Eukaryota</taxon>
        <taxon>Fungi</taxon>
        <taxon>Fungi incertae sedis</taxon>
        <taxon>Mucoromycota</taxon>
        <taxon>Mucoromycotina</taxon>
        <taxon>Mucoromycetes</taxon>
        <taxon>Mucorales</taxon>
        <taxon>Cunninghamellaceae</taxon>
        <taxon>Absidia</taxon>
    </lineage>
</organism>
<dbReference type="InterPro" id="IPR056149">
    <property type="entry name" value="PRP5/DDX46/KHDC4_KH"/>
</dbReference>
<dbReference type="FunFam" id="3.30.1370.10:FF:000037">
    <property type="entry name" value="KH domain protein"/>
    <property type="match status" value="1"/>
</dbReference>
<protein>
    <recommendedName>
        <fullName evidence="3">K Homology domain-containing protein</fullName>
    </recommendedName>
</protein>
<dbReference type="PROSITE" id="PS50084">
    <property type="entry name" value="KH_TYPE_1"/>
    <property type="match status" value="1"/>
</dbReference>
<dbReference type="InterPro" id="IPR047890">
    <property type="entry name" value="KHDC4_KH-I_first"/>
</dbReference>
<dbReference type="InterPro" id="IPR055256">
    <property type="entry name" value="KH_1_KHDC4/BBP-like"/>
</dbReference>
<dbReference type="EMBL" id="MCGE01000015">
    <property type="protein sequence ID" value="ORZ13983.1"/>
    <property type="molecule type" value="Genomic_DNA"/>
</dbReference>
<dbReference type="InterPro" id="IPR004087">
    <property type="entry name" value="KH_dom"/>
</dbReference>
<feature type="region of interest" description="Disordered" evidence="2">
    <location>
        <begin position="1"/>
        <end position="32"/>
    </location>
</feature>
<gene>
    <name evidence="4" type="ORF">BCR42DRAFT_417787</name>
</gene>
<feature type="domain" description="K Homology" evidence="3">
    <location>
        <begin position="223"/>
        <end position="314"/>
    </location>
</feature>
<dbReference type="InterPro" id="IPR031121">
    <property type="entry name" value="RIK/BLOM7"/>
</dbReference>
<dbReference type="CDD" id="cd22385">
    <property type="entry name" value="KH-I_KHDC4_rpt1"/>
    <property type="match status" value="1"/>
</dbReference>
<feature type="compositionally biased region" description="Polar residues" evidence="2">
    <location>
        <begin position="199"/>
        <end position="213"/>
    </location>
</feature>
<evidence type="ECO:0000259" key="3">
    <source>
        <dbReference type="SMART" id="SM00322"/>
    </source>
</evidence>
<name>A0A1X2ICG8_9FUNG</name>
<dbReference type="STRING" id="90262.A0A1X2ICG8"/>
<dbReference type="Pfam" id="PF23469">
    <property type="entry name" value="KH_12"/>
    <property type="match status" value="1"/>
</dbReference>
<keyword evidence="5" id="KW-1185">Reference proteome</keyword>
<feature type="region of interest" description="Disordered" evidence="2">
    <location>
        <begin position="394"/>
        <end position="446"/>
    </location>
</feature>
<feature type="compositionally biased region" description="Basic and acidic residues" evidence="2">
    <location>
        <begin position="185"/>
        <end position="196"/>
    </location>
</feature>
<proteinExistence type="predicted"/>
<comment type="caution">
    <text evidence="4">The sequence shown here is derived from an EMBL/GenBank/DDBJ whole genome shotgun (WGS) entry which is preliminary data.</text>
</comment>
<dbReference type="OrthoDB" id="397265at2759"/>
<reference evidence="4 5" key="1">
    <citation type="submission" date="2016-07" db="EMBL/GenBank/DDBJ databases">
        <title>Pervasive Adenine N6-methylation of Active Genes in Fungi.</title>
        <authorList>
            <consortium name="DOE Joint Genome Institute"/>
            <person name="Mondo S.J."/>
            <person name="Dannebaum R.O."/>
            <person name="Kuo R.C."/>
            <person name="Labutti K."/>
            <person name="Haridas S."/>
            <person name="Kuo A."/>
            <person name="Salamov A."/>
            <person name="Ahrendt S.R."/>
            <person name="Lipzen A."/>
            <person name="Sullivan W."/>
            <person name="Andreopoulos W.B."/>
            <person name="Clum A."/>
            <person name="Lindquist E."/>
            <person name="Daum C."/>
            <person name="Ramamoorthy G.K."/>
            <person name="Gryganskyi A."/>
            <person name="Culley D."/>
            <person name="Magnuson J.K."/>
            <person name="James T.Y."/>
            <person name="O'Malley M.A."/>
            <person name="Stajich J.E."/>
            <person name="Spatafora J.W."/>
            <person name="Visel A."/>
            <person name="Grigoriev I.V."/>
        </authorList>
    </citation>
    <scope>NUCLEOTIDE SEQUENCE [LARGE SCALE GENOMIC DNA]</scope>
    <source>
        <strain evidence="4 5">NRRL 1336</strain>
    </source>
</reference>
<accession>A0A1X2ICG8</accession>
<evidence type="ECO:0000256" key="2">
    <source>
        <dbReference type="SAM" id="MobiDB-lite"/>
    </source>
</evidence>
<feature type="compositionally biased region" description="Polar residues" evidence="2">
    <location>
        <begin position="404"/>
        <end position="416"/>
    </location>
</feature>
<sequence>MSEQTSSRRRKWDQADTSSESPAKVLKTDADADRAVDPVKVASLAAAKINALYATKKTTILPANDASKTEHSSELISGSSVSNPIPQAPSTNKLEFTKKIEINDLKNRYMLTRRPTQVEITEETGAEITTRGKYYPDANLATEKEPPLYLFISAANQESLDQAVSKINELIETATVPTPGPPLNHRHDQNNNKTDENDTQYGDRNNNNGSYSNRPPYDRPPRKFHEEDVPVDIADGPHYNLRAKIVGPQGAYVKHISSVTGCRIQLRGKGSGFYEQETGVESEEPLHIHISTPRQEMLPKAVQLAKDLIGTIKEEVEKRNQQNSYNRGYHQPPGNYHYAGYDYQGYGTEGQSTAAVPATASGNNYNYDYSQYDYYGQQQYDPSYYNQYNQYYQHQQPPVPAQTEAPQQSTNPTGSTPSRHSASPSPNSPPSNGPSSYNSVPPPSHY</sequence>
<feature type="region of interest" description="Disordered" evidence="2">
    <location>
        <begin position="174"/>
        <end position="224"/>
    </location>
</feature>
<dbReference type="InterPro" id="IPR047889">
    <property type="entry name" value="KHDC4_KH-I_second"/>
</dbReference>
<dbReference type="Pfam" id="PF22675">
    <property type="entry name" value="KH-I_KHDC4-BBP"/>
    <property type="match status" value="1"/>
</dbReference>
<dbReference type="SUPFAM" id="SSF54791">
    <property type="entry name" value="Eukaryotic type KH-domain (KH-domain type I)"/>
    <property type="match status" value="2"/>
</dbReference>
<dbReference type="GO" id="GO:0005634">
    <property type="term" value="C:nucleus"/>
    <property type="evidence" value="ECO:0007669"/>
    <property type="project" value="InterPro"/>
</dbReference>
<evidence type="ECO:0000313" key="4">
    <source>
        <dbReference type="EMBL" id="ORZ13983.1"/>
    </source>
</evidence>
<dbReference type="PANTHER" id="PTHR15744:SF0">
    <property type="entry name" value="KH HOMOLOGY DOMAIN-CONTAINING PROTEIN 4"/>
    <property type="match status" value="1"/>
</dbReference>
<dbReference type="InterPro" id="IPR036612">
    <property type="entry name" value="KH_dom_type_1_sf"/>
</dbReference>
<evidence type="ECO:0000313" key="5">
    <source>
        <dbReference type="Proteomes" id="UP000193560"/>
    </source>
</evidence>
<dbReference type="CDD" id="cd22386">
    <property type="entry name" value="KH-I_KHDC4_rpt2"/>
    <property type="match status" value="1"/>
</dbReference>
<dbReference type="Proteomes" id="UP000193560">
    <property type="component" value="Unassembled WGS sequence"/>
</dbReference>
<dbReference type="PANTHER" id="PTHR15744">
    <property type="entry name" value="BLOM7"/>
    <property type="match status" value="1"/>
</dbReference>